<dbReference type="STRING" id="3750.A0A498HNF5"/>
<evidence type="ECO:0000313" key="3">
    <source>
        <dbReference type="Proteomes" id="UP000290289"/>
    </source>
</evidence>
<comment type="caution">
    <text evidence="2">The sequence shown here is derived from an EMBL/GenBank/DDBJ whole genome shotgun (WGS) entry which is preliminary data.</text>
</comment>
<evidence type="ECO:0008006" key="4">
    <source>
        <dbReference type="Google" id="ProtNLM"/>
    </source>
</evidence>
<protein>
    <recommendedName>
        <fullName evidence="4">RING-type domain-containing protein</fullName>
    </recommendedName>
</protein>
<name>A0A498HNF5_MALDO</name>
<feature type="region of interest" description="Disordered" evidence="1">
    <location>
        <begin position="81"/>
        <end position="101"/>
    </location>
</feature>
<accession>A0A498HNF5</accession>
<evidence type="ECO:0000313" key="2">
    <source>
        <dbReference type="EMBL" id="RXH72986.1"/>
    </source>
</evidence>
<sequence>MWCHMPLILGPGVLDYVRAAPRVRPASKQVIANLPVIMITEEALKKLGEDADCYICKEDLEEHNSSPICRHELQTDDHEYESWKEREEEAEEDRKGAANAIGGGEYMHGAFKCGRRVSRPKAGSRATCRRT</sequence>
<organism evidence="2 3">
    <name type="scientific">Malus domestica</name>
    <name type="common">Apple</name>
    <name type="synonym">Pyrus malus</name>
    <dbReference type="NCBI Taxonomy" id="3750"/>
    <lineage>
        <taxon>Eukaryota</taxon>
        <taxon>Viridiplantae</taxon>
        <taxon>Streptophyta</taxon>
        <taxon>Embryophyta</taxon>
        <taxon>Tracheophyta</taxon>
        <taxon>Spermatophyta</taxon>
        <taxon>Magnoliopsida</taxon>
        <taxon>eudicotyledons</taxon>
        <taxon>Gunneridae</taxon>
        <taxon>Pentapetalae</taxon>
        <taxon>rosids</taxon>
        <taxon>fabids</taxon>
        <taxon>Rosales</taxon>
        <taxon>Rosaceae</taxon>
        <taxon>Amygdaloideae</taxon>
        <taxon>Maleae</taxon>
        <taxon>Malus</taxon>
    </lineage>
</organism>
<dbReference type="Proteomes" id="UP000290289">
    <property type="component" value="Chromosome 15"/>
</dbReference>
<gene>
    <name evidence="2" type="ORF">DVH24_012670</name>
</gene>
<feature type="compositionally biased region" description="Basic and acidic residues" evidence="1">
    <location>
        <begin position="81"/>
        <end position="96"/>
    </location>
</feature>
<dbReference type="EMBL" id="RDQH01000341">
    <property type="protein sequence ID" value="RXH72986.1"/>
    <property type="molecule type" value="Genomic_DNA"/>
</dbReference>
<reference evidence="2 3" key="1">
    <citation type="submission" date="2018-10" db="EMBL/GenBank/DDBJ databases">
        <title>A high-quality apple genome assembly.</title>
        <authorList>
            <person name="Hu J."/>
        </authorList>
    </citation>
    <scope>NUCLEOTIDE SEQUENCE [LARGE SCALE GENOMIC DNA]</scope>
    <source>
        <strain evidence="3">cv. HFTH1</strain>
        <tissue evidence="2">Young leaf</tissue>
    </source>
</reference>
<keyword evidence="3" id="KW-1185">Reference proteome</keyword>
<evidence type="ECO:0000256" key="1">
    <source>
        <dbReference type="SAM" id="MobiDB-lite"/>
    </source>
</evidence>
<dbReference type="AlphaFoldDB" id="A0A498HNF5"/>
<proteinExistence type="predicted"/>